<evidence type="ECO:0000256" key="11">
    <source>
        <dbReference type="ARBA" id="ARBA00047174"/>
    </source>
</evidence>
<reference evidence="13 14" key="1">
    <citation type="journal article" date="2009" name="PLoS Genet.">
        <title>The genome of Nectria haematococca: contribution of supernumerary chromosomes to gene expansion.</title>
        <authorList>
            <person name="Coleman J.J."/>
            <person name="Rounsley S.D."/>
            <person name="Rodriguez-Carres M."/>
            <person name="Kuo A."/>
            <person name="Wasmann C.C."/>
            <person name="Grimwood J."/>
            <person name="Schmutz J."/>
            <person name="Taga M."/>
            <person name="White G.J."/>
            <person name="Zhou S."/>
            <person name="Schwartz D.C."/>
            <person name="Freitag M."/>
            <person name="Ma L.J."/>
            <person name="Danchin E.G."/>
            <person name="Henrissat B."/>
            <person name="Coutinho P.M."/>
            <person name="Nelson D.R."/>
            <person name="Straney D."/>
            <person name="Napoli C.A."/>
            <person name="Barker B.M."/>
            <person name="Gribskov M."/>
            <person name="Rep M."/>
            <person name="Kroken S."/>
            <person name="Molnar I."/>
            <person name="Rensing C."/>
            <person name="Kennell J.C."/>
            <person name="Zamora J."/>
            <person name="Farman M.L."/>
            <person name="Selker E.U."/>
            <person name="Salamov A."/>
            <person name="Shapiro H."/>
            <person name="Pangilinan J."/>
            <person name="Lindquist E."/>
            <person name="Lamers C."/>
            <person name="Grigoriev I.V."/>
            <person name="Geiser D.M."/>
            <person name="Covert S.F."/>
            <person name="Temporini E."/>
            <person name="Vanetten H.D."/>
        </authorList>
    </citation>
    <scope>NUCLEOTIDE SEQUENCE [LARGE SCALE GENOMIC DNA]</scope>
    <source>
        <strain evidence="14">ATCC MYA-4622 / CBS 123669 / FGSC 9596 / NRRL 45880 / 77-13-4</strain>
    </source>
</reference>
<dbReference type="GeneID" id="9674005"/>
<dbReference type="VEuPathDB" id="FungiDB:NECHADRAFT_19032"/>
<evidence type="ECO:0000256" key="3">
    <source>
        <dbReference type="ARBA" id="ARBA00022525"/>
    </source>
</evidence>
<dbReference type="KEGG" id="nhe:NECHADRAFT_19032"/>
<dbReference type="Pfam" id="PF03443">
    <property type="entry name" value="AA9"/>
    <property type="match status" value="1"/>
</dbReference>
<comment type="cofactor">
    <cofactor evidence="1">
        <name>Cu(2+)</name>
        <dbReference type="ChEBI" id="CHEBI:29036"/>
    </cofactor>
</comment>
<gene>
    <name evidence="13" type="ORF">NECHADRAFT_19032</name>
</gene>
<dbReference type="EMBL" id="GG698932">
    <property type="protein sequence ID" value="EEU35953.1"/>
    <property type="molecule type" value="Genomic_DNA"/>
</dbReference>
<feature type="non-terminal residue" evidence="13">
    <location>
        <position position="238"/>
    </location>
</feature>
<evidence type="ECO:0000313" key="13">
    <source>
        <dbReference type="EMBL" id="EEU35953.1"/>
    </source>
</evidence>
<evidence type="ECO:0000313" key="14">
    <source>
        <dbReference type="Proteomes" id="UP000005206"/>
    </source>
</evidence>
<dbReference type="AlphaFoldDB" id="C7ZJ51"/>
<dbReference type="eggNOG" id="ENOG502RY3D">
    <property type="taxonomic scope" value="Eukaryota"/>
</dbReference>
<dbReference type="STRING" id="660122.C7ZJ51"/>
<evidence type="ECO:0000256" key="4">
    <source>
        <dbReference type="ARBA" id="ARBA00022729"/>
    </source>
</evidence>
<dbReference type="CDD" id="cd21175">
    <property type="entry name" value="LPMO_AA9"/>
    <property type="match status" value="1"/>
</dbReference>
<name>C7ZJ51_FUSV7</name>
<dbReference type="GO" id="GO:0005576">
    <property type="term" value="C:extracellular region"/>
    <property type="evidence" value="ECO:0007669"/>
    <property type="project" value="UniProtKB-SubCell"/>
</dbReference>
<dbReference type="PANTHER" id="PTHR33353">
    <property type="entry name" value="PUTATIVE (AFU_ORTHOLOGUE AFUA_1G12560)-RELATED"/>
    <property type="match status" value="1"/>
</dbReference>
<dbReference type="InterPro" id="IPR049892">
    <property type="entry name" value="AA9"/>
</dbReference>
<evidence type="ECO:0000256" key="6">
    <source>
        <dbReference type="ARBA" id="ARBA00023157"/>
    </source>
</evidence>
<dbReference type="Proteomes" id="UP000005206">
    <property type="component" value="Chromosome 10"/>
</dbReference>
<dbReference type="Gene3D" id="2.70.50.70">
    <property type="match status" value="1"/>
</dbReference>
<comment type="catalytic activity">
    <reaction evidence="10">
        <text>[(1-&gt;4)-beta-D-glucosyl]n+m + reduced acceptor + O2 = 4-dehydro-beta-D-glucosyl-[(1-&gt;4)-beta-D-glucosyl]n-1 + [(1-&gt;4)-beta-D-glucosyl]m + acceptor + H2O.</text>
        <dbReference type="EC" id="1.14.99.56"/>
    </reaction>
</comment>
<keyword evidence="5" id="KW-0136">Cellulose degradation</keyword>
<organism evidence="13 14">
    <name type="scientific">Fusarium vanettenii (strain ATCC MYA-4622 / CBS 123669 / FGSC 9596 / NRRL 45880 / 77-13-4)</name>
    <name type="common">Fusarium solani subsp. pisi</name>
    <dbReference type="NCBI Taxonomy" id="660122"/>
    <lineage>
        <taxon>Eukaryota</taxon>
        <taxon>Fungi</taxon>
        <taxon>Dikarya</taxon>
        <taxon>Ascomycota</taxon>
        <taxon>Pezizomycotina</taxon>
        <taxon>Sordariomycetes</taxon>
        <taxon>Hypocreomycetidae</taxon>
        <taxon>Hypocreales</taxon>
        <taxon>Nectriaceae</taxon>
        <taxon>Fusarium</taxon>
        <taxon>Fusarium solani species complex</taxon>
        <taxon>Fusarium vanettenii</taxon>
    </lineage>
</organism>
<protein>
    <recommendedName>
        <fullName evidence="11">lytic cellulose monooxygenase (C4-dehydrogenating)</fullName>
        <ecNumber evidence="11">1.14.99.56</ecNumber>
    </recommendedName>
</protein>
<evidence type="ECO:0000259" key="12">
    <source>
        <dbReference type="Pfam" id="PF03443"/>
    </source>
</evidence>
<feature type="domain" description="Auxiliary Activity family 9 catalytic" evidence="12">
    <location>
        <begin position="13"/>
        <end position="229"/>
    </location>
</feature>
<keyword evidence="3" id="KW-0964">Secreted</keyword>
<comment type="similarity">
    <text evidence="9">Belongs to the polysaccharide monooxygenase AA9 family.</text>
</comment>
<keyword evidence="8" id="KW-0624">Polysaccharide degradation</keyword>
<keyword evidence="4" id="KW-0732">Signal</keyword>
<proteinExistence type="inferred from homology"/>
<accession>C7ZJ51</accession>
<evidence type="ECO:0000256" key="9">
    <source>
        <dbReference type="ARBA" id="ARBA00044502"/>
    </source>
</evidence>
<dbReference type="EC" id="1.14.99.56" evidence="11"/>
<evidence type="ECO:0000256" key="7">
    <source>
        <dbReference type="ARBA" id="ARBA00023277"/>
    </source>
</evidence>
<sequence>ALVGAFAATALAHGTVTGIKVDGTYHGGYKLDYYYAKQNGGSVPEIAAWSAENLDNGFVAPDAYSTVDINCHKNSAPGATSVSVKAGGEVAFEWSAWPESHFGPVFTYVAKCAGECSAADPATLKWVKIDEGGIDIAAQKWAATDLIENNNTWVTTVPSTLASGNYVFRHEIIAMHGAGETNGAQNYPQCFNIEITGGGSDNPEGVLGTELYSATDAGIKFNPYGEIKSYEIPGPALY</sequence>
<dbReference type="GO" id="GO:0030245">
    <property type="term" value="P:cellulose catabolic process"/>
    <property type="evidence" value="ECO:0007669"/>
    <property type="project" value="UniProtKB-KW"/>
</dbReference>
<comment type="subcellular location">
    <subcellularLocation>
        <location evidence="2">Secreted</location>
    </subcellularLocation>
</comment>
<evidence type="ECO:0000256" key="2">
    <source>
        <dbReference type="ARBA" id="ARBA00004613"/>
    </source>
</evidence>
<dbReference type="PANTHER" id="PTHR33353:SF34">
    <property type="entry name" value="ENDO-BETA-1,4-GLUCANASE D"/>
    <property type="match status" value="1"/>
</dbReference>
<dbReference type="RefSeq" id="XP_003041666.1">
    <property type="nucleotide sequence ID" value="XM_003041620.1"/>
</dbReference>
<dbReference type="InterPro" id="IPR005103">
    <property type="entry name" value="AA9_LPMO"/>
</dbReference>
<evidence type="ECO:0000256" key="5">
    <source>
        <dbReference type="ARBA" id="ARBA00023001"/>
    </source>
</evidence>
<dbReference type="OMA" id="CHKNAAP"/>
<evidence type="ECO:0000256" key="10">
    <source>
        <dbReference type="ARBA" id="ARBA00045077"/>
    </source>
</evidence>
<feature type="non-terminal residue" evidence="13">
    <location>
        <position position="1"/>
    </location>
</feature>
<evidence type="ECO:0000256" key="8">
    <source>
        <dbReference type="ARBA" id="ARBA00023326"/>
    </source>
</evidence>
<dbReference type="OrthoDB" id="4849160at2759"/>
<evidence type="ECO:0000256" key="1">
    <source>
        <dbReference type="ARBA" id="ARBA00001973"/>
    </source>
</evidence>
<dbReference type="HOGENOM" id="CLU_031730_1_3_1"/>
<dbReference type="InParanoid" id="C7ZJ51"/>
<keyword evidence="14" id="KW-1185">Reference proteome</keyword>
<keyword evidence="7" id="KW-0119">Carbohydrate metabolism</keyword>
<keyword evidence="6" id="KW-1015">Disulfide bond</keyword>